<evidence type="ECO:0000256" key="5">
    <source>
        <dbReference type="ARBA" id="ARBA00022490"/>
    </source>
</evidence>
<dbReference type="GO" id="GO:0008312">
    <property type="term" value="F:7S RNA binding"/>
    <property type="evidence" value="ECO:0007669"/>
    <property type="project" value="InterPro"/>
</dbReference>
<organism evidence="13">
    <name type="scientific">Tetraselmis chuii</name>
    <dbReference type="NCBI Taxonomy" id="63592"/>
    <lineage>
        <taxon>Eukaryota</taxon>
        <taxon>Viridiplantae</taxon>
        <taxon>Chlorophyta</taxon>
        <taxon>core chlorophytes</taxon>
        <taxon>Chlorodendrophyceae</taxon>
        <taxon>Chlorodendrales</taxon>
        <taxon>Chlorodendraceae</taxon>
        <taxon>Tetraselmis</taxon>
    </lineage>
</organism>
<reference evidence="13" key="1">
    <citation type="submission" date="2021-01" db="EMBL/GenBank/DDBJ databases">
        <authorList>
            <person name="Corre E."/>
            <person name="Pelletier E."/>
            <person name="Niang G."/>
            <person name="Scheremetjew M."/>
            <person name="Finn R."/>
            <person name="Kale V."/>
            <person name="Holt S."/>
            <person name="Cochrane G."/>
            <person name="Meng A."/>
            <person name="Brown T."/>
            <person name="Cohen L."/>
        </authorList>
    </citation>
    <scope>NUCLEOTIDE SEQUENCE</scope>
    <source>
        <strain evidence="13">PLY429</strain>
    </source>
</reference>
<dbReference type="GO" id="GO:0005783">
    <property type="term" value="C:endoplasmic reticulum"/>
    <property type="evidence" value="ECO:0007669"/>
    <property type="project" value="UniProtKB-SubCell"/>
</dbReference>
<dbReference type="PIRSF" id="PIRSF038995">
    <property type="entry name" value="SRP68"/>
    <property type="match status" value="1"/>
</dbReference>
<gene>
    <name evidence="13" type="ORF">TCHU04912_LOCUS5961</name>
</gene>
<comment type="subcellular location">
    <subcellularLocation>
        <location evidence="2 12">Cytoplasm</location>
    </subcellularLocation>
    <subcellularLocation>
        <location evidence="1">Endoplasmic reticulum</location>
    </subcellularLocation>
    <subcellularLocation>
        <location evidence="3">Nucleus</location>
        <location evidence="3">Nucleolus</location>
    </subcellularLocation>
</comment>
<dbReference type="Gene3D" id="1.10.3450.40">
    <property type="entry name" value="Signal recognition particle, SRP68 subunit, RNA-binding domain"/>
    <property type="match status" value="1"/>
</dbReference>
<dbReference type="GO" id="GO:0006614">
    <property type="term" value="P:SRP-dependent cotranslational protein targeting to membrane"/>
    <property type="evidence" value="ECO:0007669"/>
    <property type="project" value="InterPro"/>
</dbReference>
<sequence length="605" mass="65909">MDSAGEVGAEPATSVPVLNASLLLHLRQVHAEFGLKHNDYKRYRQYCSKRLRKLYTLLKLQHGRGRFQKRELATPEQYSSEKHLHVPLVSAERAWATAMELKHQEGELSSKRKHYLGLKLQKAVKWADELTRVAGVRCNAKTALEAEAYSAMMAGTLFVEKGVNLNGALLKFQRAQMILQELVAGGTVEEQSVCRMHLKELEPKIRFCRYQMERGSAQEGAPAPVSPNLMALKAKLTLSEASEKDGMDSSVGPAMRGFSWRGVSYQLTSVKVAEHVAAAGELLASMQDSATAEQRMNMYDKAIQLFNDAVLAQGAAANESFTEVDDEAQSLMSALKGQKLDLQIRRGRCAIQTAMHRLHLQHLRSQCGMGAGGLGDHLEPGMPKAKARPLKPEDVIRMHEGLESLLGELSGLANSLPPIQSEQLLEECAGLTEATAAGSMLHVASACLHRGKYAAANAAAKEALAKAKVAKTMLEGITGTDEVTKEVSAIEKQAAALTSLSVAEFHNASAAVTDALALERMNLESGESRGEANCAWDLVAASEQWKAFAGESKGQAQVYTETVKAIPVRPFTLDAALNYVEMPSFSQFYAKTGEQRSTLSRLFGW</sequence>
<dbReference type="InterPro" id="IPR038253">
    <property type="entry name" value="SRP68_N_sf"/>
</dbReference>
<dbReference type="AlphaFoldDB" id="A0A7S1SMZ0"/>
<evidence type="ECO:0000313" key="13">
    <source>
        <dbReference type="EMBL" id="CAD9203726.1"/>
    </source>
</evidence>
<dbReference type="PANTHER" id="PTHR12860">
    <property type="entry name" value="SIGNAL RECOGNITION PARTICLE 68 KDA PROTEIN"/>
    <property type="match status" value="1"/>
</dbReference>
<evidence type="ECO:0000256" key="12">
    <source>
        <dbReference type="PIRNR" id="PIRNR038995"/>
    </source>
</evidence>
<evidence type="ECO:0000256" key="4">
    <source>
        <dbReference type="ARBA" id="ARBA00009352"/>
    </source>
</evidence>
<proteinExistence type="inferred from homology"/>
<keyword evidence="8 12" id="KW-0733">Signal recognition particle</keyword>
<keyword evidence="7 12" id="KW-0694">RNA-binding</keyword>
<evidence type="ECO:0000256" key="7">
    <source>
        <dbReference type="ARBA" id="ARBA00022884"/>
    </source>
</evidence>
<dbReference type="Pfam" id="PF16969">
    <property type="entry name" value="SRP68"/>
    <property type="match status" value="1"/>
</dbReference>
<evidence type="ECO:0000256" key="3">
    <source>
        <dbReference type="ARBA" id="ARBA00004604"/>
    </source>
</evidence>
<keyword evidence="9" id="KW-0539">Nucleus</keyword>
<dbReference type="FunFam" id="1.10.3450.40:FF:000001">
    <property type="entry name" value="Signal recognition particle subunit SRP68"/>
    <property type="match status" value="1"/>
</dbReference>
<dbReference type="EMBL" id="HBGG01011691">
    <property type="protein sequence ID" value="CAD9203726.1"/>
    <property type="molecule type" value="Transcribed_RNA"/>
</dbReference>
<dbReference type="GO" id="GO:0030942">
    <property type="term" value="F:endoplasmic reticulum signal peptide binding"/>
    <property type="evidence" value="ECO:0007669"/>
    <property type="project" value="InterPro"/>
</dbReference>
<evidence type="ECO:0000256" key="9">
    <source>
        <dbReference type="ARBA" id="ARBA00023242"/>
    </source>
</evidence>
<keyword evidence="5 12" id="KW-0963">Cytoplasm</keyword>
<dbReference type="GO" id="GO:0005786">
    <property type="term" value="C:signal recognition particle, endoplasmic reticulum targeting"/>
    <property type="evidence" value="ECO:0007669"/>
    <property type="project" value="UniProtKB-KW"/>
</dbReference>
<comment type="function">
    <text evidence="12">Component of the signal recognition particle (SRP) complex, a ribonucleoprotein complex that mediates the cotranslational targeting of secretory and membrane proteins to the endoplasmic reticulum (ER). The SRP complex interacts with the signal sequence in nascent secretory and membrane proteins and directs them to the membrane of the ER.</text>
</comment>
<dbReference type="PANTHER" id="PTHR12860:SF0">
    <property type="entry name" value="SIGNAL RECOGNITION PARTICLE SUBUNIT SRP68"/>
    <property type="match status" value="1"/>
</dbReference>
<accession>A0A7S1SMZ0</accession>
<evidence type="ECO:0000256" key="6">
    <source>
        <dbReference type="ARBA" id="ARBA00022824"/>
    </source>
</evidence>
<keyword evidence="10 12" id="KW-0687">Ribonucleoprotein</keyword>
<dbReference type="InterPro" id="IPR034652">
    <property type="entry name" value="SRP68-RBD"/>
</dbReference>
<evidence type="ECO:0000256" key="8">
    <source>
        <dbReference type="ARBA" id="ARBA00023135"/>
    </source>
</evidence>
<dbReference type="CDD" id="cd15481">
    <property type="entry name" value="SRP68-RBD"/>
    <property type="match status" value="1"/>
</dbReference>
<evidence type="ECO:0000256" key="10">
    <source>
        <dbReference type="ARBA" id="ARBA00023274"/>
    </source>
</evidence>
<evidence type="ECO:0000256" key="11">
    <source>
        <dbReference type="ARBA" id="ARBA00029498"/>
    </source>
</evidence>
<dbReference type="GO" id="GO:0005730">
    <property type="term" value="C:nucleolus"/>
    <property type="evidence" value="ECO:0007669"/>
    <property type="project" value="UniProtKB-SubCell"/>
</dbReference>
<protein>
    <recommendedName>
        <fullName evidence="11 12">Signal recognition particle subunit SRP68</fullName>
        <shortName evidence="12">SRP68</shortName>
    </recommendedName>
</protein>
<keyword evidence="6" id="KW-0256">Endoplasmic reticulum</keyword>
<evidence type="ECO:0000256" key="2">
    <source>
        <dbReference type="ARBA" id="ARBA00004496"/>
    </source>
</evidence>
<dbReference type="GO" id="GO:0005047">
    <property type="term" value="F:signal recognition particle binding"/>
    <property type="evidence" value="ECO:0007669"/>
    <property type="project" value="InterPro"/>
</dbReference>
<comment type="similarity">
    <text evidence="4 12">Belongs to the SRP68 family.</text>
</comment>
<evidence type="ECO:0000256" key="1">
    <source>
        <dbReference type="ARBA" id="ARBA00004240"/>
    </source>
</evidence>
<dbReference type="InterPro" id="IPR026258">
    <property type="entry name" value="SRP68"/>
</dbReference>
<dbReference type="GO" id="GO:0005829">
    <property type="term" value="C:cytosol"/>
    <property type="evidence" value="ECO:0007669"/>
    <property type="project" value="UniProtKB-ARBA"/>
</dbReference>
<name>A0A7S1SMZ0_9CHLO</name>